<dbReference type="AlphaFoldDB" id="A0A6A4VUS1"/>
<evidence type="ECO:0000313" key="3">
    <source>
        <dbReference type="EMBL" id="KAF0295364.1"/>
    </source>
</evidence>
<feature type="domain" description="WSC" evidence="2">
    <location>
        <begin position="24"/>
        <end position="120"/>
    </location>
</feature>
<keyword evidence="4" id="KW-1185">Reference proteome</keyword>
<proteinExistence type="predicted"/>
<accession>A0A6A4VUS1</accession>
<feature type="chain" id="PRO_5025347617" description="WSC domain-containing protein" evidence="1">
    <location>
        <begin position="29"/>
        <end position="181"/>
    </location>
</feature>
<dbReference type="InterPro" id="IPR002889">
    <property type="entry name" value="WSC_carb-bd"/>
</dbReference>
<protein>
    <recommendedName>
        <fullName evidence="2">WSC domain-containing protein</fullName>
    </recommendedName>
</protein>
<dbReference type="Proteomes" id="UP000440578">
    <property type="component" value="Unassembled WGS sequence"/>
</dbReference>
<feature type="signal peptide" evidence="1">
    <location>
        <begin position="1"/>
        <end position="28"/>
    </location>
</feature>
<keyword evidence="1" id="KW-0732">Signal</keyword>
<evidence type="ECO:0000313" key="4">
    <source>
        <dbReference type="Proteomes" id="UP000440578"/>
    </source>
</evidence>
<gene>
    <name evidence="3" type="ORF">FJT64_000611</name>
</gene>
<organism evidence="3 4">
    <name type="scientific">Amphibalanus amphitrite</name>
    <name type="common">Striped barnacle</name>
    <name type="synonym">Balanus amphitrite</name>
    <dbReference type="NCBI Taxonomy" id="1232801"/>
    <lineage>
        <taxon>Eukaryota</taxon>
        <taxon>Metazoa</taxon>
        <taxon>Ecdysozoa</taxon>
        <taxon>Arthropoda</taxon>
        <taxon>Crustacea</taxon>
        <taxon>Multicrustacea</taxon>
        <taxon>Cirripedia</taxon>
        <taxon>Thoracica</taxon>
        <taxon>Thoracicalcarea</taxon>
        <taxon>Balanomorpha</taxon>
        <taxon>Balanoidea</taxon>
        <taxon>Balanidae</taxon>
        <taxon>Amphibalaninae</taxon>
        <taxon>Amphibalanus</taxon>
    </lineage>
</organism>
<dbReference type="PROSITE" id="PS51212">
    <property type="entry name" value="WSC"/>
    <property type="match status" value="1"/>
</dbReference>
<name>A0A6A4VUS1_AMPAM</name>
<dbReference type="EMBL" id="VIIS01001620">
    <property type="protein sequence ID" value="KAF0295364.1"/>
    <property type="molecule type" value="Genomic_DNA"/>
</dbReference>
<dbReference type="Pfam" id="PF01822">
    <property type="entry name" value="WSC"/>
    <property type="match status" value="1"/>
</dbReference>
<dbReference type="OrthoDB" id="6379436at2759"/>
<reference evidence="3 4" key="1">
    <citation type="submission" date="2019-07" db="EMBL/GenBank/DDBJ databases">
        <title>Draft genome assembly of a fouling barnacle, Amphibalanus amphitrite (Darwin, 1854): The first reference genome for Thecostraca.</title>
        <authorList>
            <person name="Kim W."/>
        </authorList>
    </citation>
    <scope>NUCLEOTIDE SEQUENCE [LARGE SCALE GENOMIC DNA]</scope>
    <source>
        <strain evidence="3">SNU_AA5</strain>
        <tissue evidence="3">Soma without cirri and trophi</tissue>
    </source>
</reference>
<evidence type="ECO:0000259" key="2">
    <source>
        <dbReference type="PROSITE" id="PS51212"/>
    </source>
</evidence>
<sequence>MTRRWQPGGTGPVALLLLVALFWTEAEGACLQDDITADGFRSLLASGGNYDPIKITLTRCKTICSDTGNGEAAVEDGMACLCGTGTQLTGLTTATSCPTTCTEDGAECGGPDGLVTGEAAPLRSGPVELTPVTSPVTAGGTAVTAAGTTPAEVVDFVVNPGDGSPPFLLGECCSAHCTAHR</sequence>
<comment type="caution">
    <text evidence="3">The sequence shown here is derived from an EMBL/GenBank/DDBJ whole genome shotgun (WGS) entry which is preliminary data.</text>
</comment>
<evidence type="ECO:0000256" key="1">
    <source>
        <dbReference type="SAM" id="SignalP"/>
    </source>
</evidence>